<sequence>MPSISMEERECAMQSTAQGTRPSCAGERSVVRTRNQSGRSWQRSSTSTVWPRRTVSSLLLPAMKSWMTTVSSQPPDSWGAMDSQSETMTAALVAKQNVSLPVWEHFGFQPNVTQYLVEEMVPFSMVEKSAFKSMLNKFDKQYECPGKTYFSETAVPKMYTTVKTLVKSKIKNVDYFLCHN</sequence>
<feature type="compositionally biased region" description="Basic and acidic residues" evidence="1">
    <location>
        <begin position="1"/>
        <end position="11"/>
    </location>
</feature>
<reference evidence="2" key="1">
    <citation type="journal article" date="2023" name="Front. Mar. Sci.">
        <title>A new Merluccius polli reference genome to investigate the effects of global change in West African waters.</title>
        <authorList>
            <person name="Mateo J.L."/>
            <person name="Blanco-Fernandez C."/>
            <person name="Garcia-Vazquez E."/>
            <person name="Machado-Schiaffino G."/>
        </authorList>
    </citation>
    <scope>NUCLEOTIDE SEQUENCE</scope>
    <source>
        <strain evidence="2">C29</strain>
        <tissue evidence="2">Fin</tissue>
    </source>
</reference>
<keyword evidence="3" id="KW-1185">Reference proteome</keyword>
<proteinExistence type="predicted"/>
<comment type="caution">
    <text evidence="2">The sequence shown here is derived from an EMBL/GenBank/DDBJ whole genome shotgun (WGS) entry which is preliminary data.</text>
</comment>
<organism evidence="2 3">
    <name type="scientific">Merluccius polli</name>
    <name type="common">Benguela hake</name>
    <name type="synonym">Merluccius cadenati</name>
    <dbReference type="NCBI Taxonomy" id="89951"/>
    <lineage>
        <taxon>Eukaryota</taxon>
        <taxon>Metazoa</taxon>
        <taxon>Chordata</taxon>
        <taxon>Craniata</taxon>
        <taxon>Vertebrata</taxon>
        <taxon>Euteleostomi</taxon>
        <taxon>Actinopterygii</taxon>
        <taxon>Neopterygii</taxon>
        <taxon>Teleostei</taxon>
        <taxon>Neoteleostei</taxon>
        <taxon>Acanthomorphata</taxon>
        <taxon>Zeiogadaria</taxon>
        <taxon>Gadariae</taxon>
        <taxon>Gadiformes</taxon>
        <taxon>Gadoidei</taxon>
        <taxon>Merlucciidae</taxon>
        <taxon>Merluccius</taxon>
    </lineage>
</organism>
<dbReference type="PANTHER" id="PTHR47241">
    <property type="entry name" value="FINGER PROTEIN, PUTATIVE-RELATED"/>
    <property type="match status" value="1"/>
</dbReference>
<gene>
    <name evidence="2" type="primary">Zbed4_12</name>
    <name evidence="2" type="ORF">N1851_024551</name>
</gene>
<dbReference type="PANTHER" id="PTHR47241:SF1">
    <property type="entry name" value="BED-TYPE DOMAIN-CONTAINING PROTEIN"/>
    <property type="match status" value="1"/>
</dbReference>
<dbReference type="SUPFAM" id="SSF140996">
    <property type="entry name" value="Hermes dimerisation domain"/>
    <property type="match status" value="1"/>
</dbReference>
<evidence type="ECO:0000256" key="1">
    <source>
        <dbReference type="SAM" id="MobiDB-lite"/>
    </source>
</evidence>
<dbReference type="AlphaFoldDB" id="A0AA47MF24"/>
<name>A0AA47MF24_MERPO</name>
<feature type="compositionally biased region" description="Polar residues" evidence="1">
    <location>
        <begin position="32"/>
        <end position="46"/>
    </location>
</feature>
<dbReference type="InterPro" id="IPR052865">
    <property type="entry name" value="Zinc_finger_BED"/>
</dbReference>
<evidence type="ECO:0000313" key="2">
    <source>
        <dbReference type="EMBL" id="KAK0138902.1"/>
    </source>
</evidence>
<feature type="region of interest" description="Disordered" evidence="1">
    <location>
        <begin position="1"/>
        <end position="46"/>
    </location>
</feature>
<dbReference type="Proteomes" id="UP001174136">
    <property type="component" value="Unassembled WGS sequence"/>
</dbReference>
<evidence type="ECO:0000313" key="3">
    <source>
        <dbReference type="Proteomes" id="UP001174136"/>
    </source>
</evidence>
<protein>
    <submittedName>
        <fullName evidence="2">Zinc finger BED domain-containing protein 4</fullName>
    </submittedName>
</protein>
<dbReference type="EMBL" id="JAOPHQ010004563">
    <property type="protein sequence ID" value="KAK0138902.1"/>
    <property type="molecule type" value="Genomic_DNA"/>
</dbReference>
<dbReference type="GO" id="GO:0005634">
    <property type="term" value="C:nucleus"/>
    <property type="evidence" value="ECO:0007669"/>
    <property type="project" value="TreeGrafter"/>
</dbReference>
<accession>A0AA47MF24</accession>